<gene>
    <name evidence="1" type="ORF">FACUT_13017</name>
</gene>
<evidence type="ECO:0000313" key="2">
    <source>
        <dbReference type="Proteomes" id="UP000536711"/>
    </source>
</evidence>
<reference evidence="1 2" key="1">
    <citation type="submission" date="2020-01" db="EMBL/GenBank/DDBJ databases">
        <title>Identification and distribution of gene clusters putatively required for synthesis of sphingolipid metabolism inhibitors in phylogenetically diverse species of the filamentous fungus Fusarium.</title>
        <authorList>
            <person name="Kim H.-S."/>
            <person name="Busman M."/>
            <person name="Brown D.W."/>
            <person name="Divon H."/>
            <person name="Uhlig S."/>
            <person name="Proctor R.H."/>
        </authorList>
    </citation>
    <scope>NUCLEOTIDE SEQUENCE [LARGE SCALE GENOMIC DNA]</scope>
    <source>
        <strain evidence="1 2">NRRL 13308</strain>
    </source>
</reference>
<dbReference type="EMBL" id="JAADJF010000505">
    <property type="protein sequence ID" value="KAF4415884.1"/>
    <property type="molecule type" value="Genomic_DNA"/>
</dbReference>
<proteinExistence type="predicted"/>
<evidence type="ECO:0000313" key="1">
    <source>
        <dbReference type="EMBL" id="KAF4415884.1"/>
    </source>
</evidence>
<sequence>MVPPRLNLCDLILREATDKGNRFNRSLFAFPRLLTSSPVRKPEGSEFPSLAIQTEASGAGTLPIIQPHFARFPTSGVLFGLIVVLTVALLESGRFPIGGKRTKSDPAGAGEIISLSFLEFGGAEDQTLESILLRTTNAENDLIDSTLSKIVAGEASLPPIRQGRSDTVLNMERHTKIKAFWAHKSSICLKLHNNVTSLLEEDGLKFLRDWLPLQLMAYITPRTNLNQREIFYVLIIMAIKVTSEARNKVAQFSELLEWVKEPANQTVDAIANEEEPKSLIYFYLHKHAIESSKDDRLE</sequence>
<dbReference type="OrthoDB" id="8121437at2759"/>
<keyword evidence="2" id="KW-1185">Reference proteome</keyword>
<comment type="caution">
    <text evidence="1">The sequence shown here is derived from an EMBL/GenBank/DDBJ whole genome shotgun (WGS) entry which is preliminary data.</text>
</comment>
<organism evidence="1 2">
    <name type="scientific">Fusarium acutatum</name>
    <dbReference type="NCBI Taxonomy" id="78861"/>
    <lineage>
        <taxon>Eukaryota</taxon>
        <taxon>Fungi</taxon>
        <taxon>Dikarya</taxon>
        <taxon>Ascomycota</taxon>
        <taxon>Pezizomycotina</taxon>
        <taxon>Sordariomycetes</taxon>
        <taxon>Hypocreomycetidae</taxon>
        <taxon>Hypocreales</taxon>
        <taxon>Nectriaceae</taxon>
        <taxon>Fusarium</taxon>
        <taxon>Fusarium fujikuroi species complex</taxon>
    </lineage>
</organism>
<accession>A0A8H4JA05</accession>
<dbReference type="Proteomes" id="UP000536711">
    <property type="component" value="Unassembled WGS sequence"/>
</dbReference>
<name>A0A8H4JA05_9HYPO</name>
<dbReference type="AlphaFoldDB" id="A0A8H4JA05"/>
<protein>
    <submittedName>
        <fullName evidence="1">Uncharacterized protein</fullName>
    </submittedName>
</protein>